<feature type="repeat" description="PPR" evidence="4">
    <location>
        <begin position="440"/>
        <end position="474"/>
    </location>
</feature>
<sequence>MALVSTATVASSSYHCDLLLSPSARWNWRGPRSRGAAGARLAVLERAGTAGAGARVALLERAGAAAAAARREESVPAAAAAGGRSSPYEVESLIERLSNLPPRGSIARCLETARHRLTLQDFAAVYREFSRRGDWQRSLRLFKYMQRQSWCRPDEHIHAIVIGVLGRQGPALLDKCLEVFEDLPVESRTALSYTSLIAAYARNALHEEARALLDQMKAAGVAPTVATYNTVLAACARATDPMVPFDMLLGLFAEMRHDVSPSVRPDLTTYNTLLAAAAMRSLADQAEMLLHTMIEAGVSPDSVSYHHIVDAFAGAGNLSRVAELFSEMADTGNTPDASAYLGLMEAHTRVGATAEAVAVLRQMQVDGCAPTAATYRVLLDLYGRQGRFDGVRELFQEMRTSVPPDTATYNVLFRVFGDGGFFKEVVELFHDMLASGVEPDMETCEGVMAACGRGGLHEDAREVLEYMTREAMVPTADAYTGLVEALGYAAMYEEAYVAFNMMTEIGSLPTLETYNALANAYAKGGLFQEAEAIFSRMSNNAGIQKNKDSYDALIEAYCQGAQLDYAVKAYMEMRKSRFNPDERSLEGVLNAYCIAGVIDESKEQFEELQSSVTEPSIIAYCMMLSLYARNDRWTDAYDLLEEMKSNRASSTHKVIVSLIKGEYDDSSNWQMVEYALESSTLEGCDYSLRFFNALLDVLWWFGQKARGAKVLDEALKCGLFPELFRNTELVWSVDVHRMSVGGALVAVSVWLNKLYDLLKEDKELPQLASVVVLRGQMEKSTITRDNLVYPDPSSLGAAQFCKSHQPPSYSTRDKPERHHHLSEATARPEMQTEPAAARQAKESLELAFQMSQILDTGLDRHTLSLLMALCDRGANPEALAALVRELSSAAPPAAAAAPAPVSNGTAAPPPTTASLFPSGLRHP</sequence>
<evidence type="ECO:0000256" key="2">
    <source>
        <dbReference type="ARBA" id="ARBA00022737"/>
    </source>
</evidence>
<dbReference type="Pfam" id="PF13041">
    <property type="entry name" value="PPR_2"/>
    <property type="match status" value="1"/>
</dbReference>
<reference evidence="7" key="1">
    <citation type="journal article" date="2018" name="DNA Res.">
        <title>Multiple hybrid de novo genome assembly of finger millet, an orphan allotetraploid crop.</title>
        <authorList>
            <person name="Hatakeyama M."/>
            <person name="Aluri S."/>
            <person name="Balachadran M.T."/>
            <person name="Sivarajan S.R."/>
            <person name="Patrignani A."/>
            <person name="Gruter S."/>
            <person name="Poveda L."/>
            <person name="Shimizu-Inatsugi R."/>
            <person name="Baeten J."/>
            <person name="Francoijs K.J."/>
            <person name="Nataraja K.N."/>
            <person name="Reddy Y.A.N."/>
            <person name="Phadnis S."/>
            <person name="Ravikumar R.L."/>
            <person name="Schlapbach R."/>
            <person name="Sreeman S.M."/>
            <person name="Shimizu K.K."/>
        </authorList>
    </citation>
    <scope>NUCLEOTIDE SEQUENCE</scope>
</reference>
<dbReference type="InterPro" id="IPR022214">
    <property type="entry name" value="MZT1"/>
</dbReference>
<feature type="repeat" description="PPR" evidence="4">
    <location>
        <begin position="546"/>
        <end position="580"/>
    </location>
</feature>
<evidence type="ECO:0000256" key="4">
    <source>
        <dbReference type="PROSITE-ProRule" id="PRU00708"/>
    </source>
</evidence>
<feature type="region of interest" description="Disordered" evidence="5">
    <location>
        <begin position="800"/>
        <end position="841"/>
    </location>
</feature>
<dbReference type="InterPro" id="IPR033443">
    <property type="entry name" value="PROP1-like_PPR_dom"/>
</dbReference>
<dbReference type="Pfam" id="PF12554">
    <property type="entry name" value="MOZART1"/>
    <property type="match status" value="1"/>
</dbReference>
<feature type="repeat" description="PPR" evidence="4">
    <location>
        <begin position="266"/>
        <end position="300"/>
    </location>
</feature>
<keyword evidence="2" id="KW-0677">Repeat</keyword>
<keyword evidence="3" id="KW-0809">Transit peptide</keyword>
<dbReference type="Proteomes" id="UP001054889">
    <property type="component" value="Unassembled WGS sequence"/>
</dbReference>
<evidence type="ECO:0000256" key="5">
    <source>
        <dbReference type="SAM" id="MobiDB-lite"/>
    </source>
</evidence>
<comment type="similarity">
    <text evidence="1">Belongs to the PPR family. P subfamily.</text>
</comment>
<feature type="repeat" description="PPR" evidence="4">
    <location>
        <begin position="189"/>
        <end position="223"/>
    </location>
</feature>
<dbReference type="EMBL" id="BQKI01000076">
    <property type="protein sequence ID" value="GJN22826.1"/>
    <property type="molecule type" value="Genomic_DNA"/>
</dbReference>
<evidence type="ECO:0000313" key="7">
    <source>
        <dbReference type="EMBL" id="GJN22826.1"/>
    </source>
</evidence>
<feature type="repeat" description="PPR" evidence="4">
    <location>
        <begin position="405"/>
        <end position="439"/>
    </location>
</feature>
<dbReference type="PROSITE" id="PS51375">
    <property type="entry name" value="PPR"/>
    <property type="match status" value="10"/>
</dbReference>
<organism evidence="7 8">
    <name type="scientific">Eleusine coracana subsp. coracana</name>
    <dbReference type="NCBI Taxonomy" id="191504"/>
    <lineage>
        <taxon>Eukaryota</taxon>
        <taxon>Viridiplantae</taxon>
        <taxon>Streptophyta</taxon>
        <taxon>Embryophyta</taxon>
        <taxon>Tracheophyta</taxon>
        <taxon>Spermatophyta</taxon>
        <taxon>Magnoliopsida</taxon>
        <taxon>Liliopsida</taxon>
        <taxon>Poales</taxon>
        <taxon>Poaceae</taxon>
        <taxon>PACMAD clade</taxon>
        <taxon>Chloridoideae</taxon>
        <taxon>Cynodonteae</taxon>
        <taxon>Eleusininae</taxon>
        <taxon>Eleusine</taxon>
    </lineage>
</organism>
<dbReference type="AlphaFoldDB" id="A0AAV5EJP6"/>
<feature type="repeat" description="PPR" evidence="4">
    <location>
        <begin position="301"/>
        <end position="335"/>
    </location>
</feature>
<dbReference type="InterPro" id="IPR002885">
    <property type="entry name" value="PPR_rpt"/>
</dbReference>
<protein>
    <recommendedName>
        <fullName evidence="6">PROP1-like PPR domain-containing protein</fullName>
    </recommendedName>
</protein>
<evidence type="ECO:0000313" key="8">
    <source>
        <dbReference type="Proteomes" id="UP001054889"/>
    </source>
</evidence>
<dbReference type="InterPro" id="IPR011990">
    <property type="entry name" value="TPR-like_helical_dom_sf"/>
</dbReference>
<dbReference type="PANTHER" id="PTHR47447:SF24">
    <property type="entry name" value="PENTATRICOPEPTIDE REPEAT-CONTAINING PROTEIN"/>
    <property type="match status" value="1"/>
</dbReference>
<dbReference type="Pfam" id="PF01535">
    <property type="entry name" value="PPR"/>
    <property type="match status" value="1"/>
</dbReference>
<reference evidence="7" key="2">
    <citation type="submission" date="2021-12" db="EMBL/GenBank/DDBJ databases">
        <title>Resequencing data analysis of finger millet.</title>
        <authorList>
            <person name="Hatakeyama M."/>
            <person name="Aluri S."/>
            <person name="Balachadran M.T."/>
            <person name="Sivarajan S.R."/>
            <person name="Poveda L."/>
            <person name="Shimizu-Inatsugi R."/>
            <person name="Schlapbach R."/>
            <person name="Sreeman S.M."/>
            <person name="Shimizu K.K."/>
        </authorList>
    </citation>
    <scope>NUCLEOTIDE SEQUENCE</scope>
</reference>
<dbReference type="Gene3D" id="1.25.40.10">
    <property type="entry name" value="Tetratricopeptide repeat domain"/>
    <property type="match status" value="4"/>
</dbReference>
<dbReference type="GO" id="GO:0000931">
    <property type="term" value="C:gamma-tubulin ring complex"/>
    <property type="evidence" value="ECO:0007669"/>
    <property type="project" value="InterPro"/>
</dbReference>
<feature type="repeat" description="PPR" evidence="4">
    <location>
        <begin position="371"/>
        <end position="401"/>
    </location>
</feature>
<feature type="repeat" description="PPR" evidence="4">
    <location>
        <begin position="616"/>
        <end position="650"/>
    </location>
</feature>
<keyword evidence="8" id="KW-1185">Reference proteome</keyword>
<proteinExistence type="inferred from homology"/>
<evidence type="ECO:0000256" key="1">
    <source>
        <dbReference type="ARBA" id="ARBA00007626"/>
    </source>
</evidence>
<dbReference type="NCBIfam" id="TIGR00756">
    <property type="entry name" value="PPR"/>
    <property type="match status" value="7"/>
</dbReference>
<gene>
    <name evidence="7" type="primary">gb10425</name>
    <name evidence="7" type="ORF">PR202_gb10425</name>
</gene>
<feature type="repeat" description="PPR" evidence="4">
    <location>
        <begin position="510"/>
        <end position="540"/>
    </location>
</feature>
<dbReference type="GO" id="GO:0033566">
    <property type="term" value="P:gamma-tubulin complex localization"/>
    <property type="evidence" value="ECO:0007669"/>
    <property type="project" value="InterPro"/>
</dbReference>
<feature type="domain" description="PROP1-like PPR" evidence="6">
    <location>
        <begin position="493"/>
        <end position="616"/>
    </location>
</feature>
<comment type="caution">
    <text evidence="7">The sequence shown here is derived from an EMBL/GenBank/DDBJ whole genome shotgun (WGS) entry which is preliminary data.</text>
</comment>
<evidence type="ECO:0000256" key="3">
    <source>
        <dbReference type="ARBA" id="ARBA00022946"/>
    </source>
</evidence>
<dbReference type="Pfam" id="PF17177">
    <property type="entry name" value="PPR_long"/>
    <property type="match status" value="1"/>
</dbReference>
<evidence type="ECO:0000259" key="6">
    <source>
        <dbReference type="Pfam" id="PF17177"/>
    </source>
</evidence>
<feature type="repeat" description="PPR" evidence="4">
    <location>
        <begin position="336"/>
        <end position="370"/>
    </location>
</feature>
<feature type="region of interest" description="Disordered" evidence="5">
    <location>
        <begin position="893"/>
        <end position="923"/>
    </location>
</feature>
<dbReference type="Pfam" id="PF13812">
    <property type="entry name" value="PPR_3"/>
    <property type="match status" value="3"/>
</dbReference>
<accession>A0AAV5EJP6</accession>
<name>A0AAV5EJP6_ELECO</name>
<dbReference type="PANTHER" id="PTHR47447">
    <property type="entry name" value="OS03G0856100 PROTEIN"/>
    <property type="match status" value="1"/>
</dbReference>